<accession>A0A239D2S0</accession>
<organism evidence="4 5">
    <name type="scientific">Tropicimonas sediminicola</name>
    <dbReference type="NCBI Taxonomy" id="1031541"/>
    <lineage>
        <taxon>Bacteria</taxon>
        <taxon>Pseudomonadati</taxon>
        <taxon>Pseudomonadota</taxon>
        <taxon>Alphaproteobacteria</taxon>
        <taxon>Rhodobacterales</taxon>
        <taxon>Roseobacteraceae</taxon>
        <taxon>Tropicimonas</taxon>
    </lineage>
</organism>
<dbReference type="AlphaFoldDB" id="A0A239D2S0"/>
<feature type="domain" description="L-fucose isomerase C-terminal" evidence="3">
    <location>
        <begin position="374"/>
        <end position="457"/>
    </location>
</feature>
<dbReference type="Proteomes" id="UP000198426">
    <property type="component" value="Unassembled WGS sequence"/>
</dbReference>
<dbReference type="PANTHER" id="PTHR36120:SF1">
    <property type="entry name" value="L-FUCOSE ISOMERASE C-TERMINAL DOMAIN-CONTAINING PROTEIN"/>
    <property type="match status" value="1"/>
</dbReference>
<dbReference type="EMBL" id="FZOY01000001">
    <property type="protein sequence ID" value="SNS26114.1"/>
    <property type="molecule type" value="Genomic_DNA"/>
</dbReference>
<dbReference type="PANTHER" id="PTHR36120">
    <property type="entry name" value="FUCOSE ISOMERASE"/>
    <property type="match status" value="1"/>
</dbReference>
<evidence type="ECO:0000259" key="3">
    <source>
        <dbReference type="Pfam" id="PF02952"/>
    </source>
</evidence>
<dbReference type="InterPro" id="IPR015888">
    <property type="entry name" value="Fuc_isomerase_C"/>
</dbReference>
<keyword evidence="1 4" id="KW-0413">Isomerase</keyword>
<dbReference type="SUPFAM" id="SSF53743">
    <property type="entry name" value="FucI/AraA N-terminal and middle domains"/>
    <property type="match status" value="1"/>
</dbReference>
<dbReference type="InterPro" id="IPR009015">
    <property type="entry name" value="Fucose_isomerase_N/cen_sf"/>
</dbReference>
<dbReference type="Pfam" id="PF02952">
    <property type="entry name" value="Fucose_iso_C"/>
    <property type="match status" value="1"/>
</dbReference>
<evidence type="ECO:0000313" key="4">
    <source>
        <dbReference type="EMBL" id="SNS26114.1"/>
    </source>
</evidence>
<evidence type="ECO:0000256" key="2">
    <source>
        <dbReference type="ARBA" id="ARBA00023277"/>
    </source>
</evidence>
<dbReference type="GO" id="GO:0006004">
    <property type="term" value="P:fucose metabolic process"/>
    <property type="evidence" value="ECO:0007669"/>
    <property type="project" value="InterPro"/>
</dbReference>
<dbReference type="GO" id="GO:0008736">
    <property type="term" value="F:L-fucose isomerase activity"/>
    <property type="evidence" value="ECO:0007669"/>
    <property type="project" value="InterPro"/>
</dbReference>
<keyword evidence="2" id="KW-0119">Carbohydrate metabolism</keyword>
<dbReference type="OrthoDB" id="5838738at2"/>
<name>A0A239D2S0_9RHOB</name>
<protein>
    <submittedName>
        <fullName evidence="4">L-fucose isomerase</fullName>
    </submittedName>
</protein>
<dbReference type="GO" id="GO:0005737">
    <property type="term" value="C:cytoplasm"/>
    <property type="evidence" value="ECO:0007669"/>
    <property type="project" value="InterPro"/>
</dbReference>
<proteinExistence type="predicted"/>
<evidence type="ECO:0000313" key="5">
    <source>
        <dbReference type="Proteomes" id="UP000198426"/>
    </source>
</evidence>
<gene>
    <name evidence="4" type="ORF">SAMN05421757_101592</name>
</gene>
<evidence type="ECO:0000256" key="1">
    <source>
        <dbReference type="ARBA" id="ARBA00023235"/>
    </source>
</evidence>
<dbReference type="RefSeq" id="WP_089231112.1">
    <property type="nucleotide sequence ID" value="NZ_FZOY01000001.1"/>
</dbReference>
<keyword evidence="5" id="KW-1185">Reference proteome</keyword>
<sequence>MKIGLLPLGRPTFDVPFAEEKLSAMLAALDATGHEIVGPRELLFDEAATRAAMAGLAGARIDQLLILQVTFTDASMAVAAAAGFDQPLSIWAVPEPRLGGRLRLNAFCGLNLASHALGLNGRAFSWLYADPEGDIAGELTALLAGERQAGRLDALPVEARSPDGARVADALRGQKIARIGEHPVGFDTCAYTPEAVQALAGVSVDALALDDLFDTARTVPAEAAAEVRRAAEADVIGLDAVNQEELDRSLRLKVALETIRASGSYNAFAIRCWPETFTQYGGAVCGPAAMLGEGQVPCACEADVYGALTQLVLLEAAQAPVFLTDLVDMDAADNTGVVWHCGQAPISMRDDTAEATATVHTNRKQPLLYQFPLKPGPVTFLRISQAFGAPKMIVSFGEMLRRPMAFTGTSGVVRFERPAGAVLADIIACGLEHHMALAYGDHRVTLRAVAAELGLPLLEI</sequence>
<reference evidence="4 5" key="1">
    <citation type="submission" date="2017-06" db="EMBL/GenBank/DDBJ databases">
        <authorList>
            <person name="Kim H.J."/>
            <person name="Triplett B.A."/>
        </authorList>
    </citation>
    <scope>NUCLEOTIDE SEQUENCE [LARGE SCALE GENOMIC DNA]</scope>
    <source>
        <strain evidence="4 5">DSM 29339</strain>
    </source>
</reference>